<keyword evidence="2 4" id="KW-0479">Metal-binding</keyword>
<organism evidence="7 8">
    <name type="scientific">Oceanithermus desulfurans NBRC 100063</name>
    <dbReference type="NCBI Taxonomy" id="1227550"/>
    <lineage>
        <taxon>Bacteria</taxon>
        <taxon>Thermotogati</taxon>
        <taxon>Deinococcota</taxon>
        <taxon>Deinococci</taxon>
        <taxon>Thermales</taxon>
        <taxon>Thermaceae</taxon>
        <taxon>Oceanithermus</taxon>
    </lineage>
</organism>
<keyword evidence="1 4" id="KW-0349">Heme</keyword>
<dbReference type="GO" id="GO:0020037">
    <property type="term" value="F:heme binding"/>
    <property type="evidence" value="ECO:0007669"/>
    <property type="project" value="InterPro"/>
</dbReference>
<dbReference type="PANTHER" id="PTHR35008">
    <property type="entry name" value="BLL4482 PROTEIN-RELATED"/>
    <property type="match status" value="1"/>
</dbReference>
<sequence length="156" mass="16924">MTRNGVLVIALVAGLGLAWASDAGKTAYGTYCAACHQVGGEGVKGVFTPLAGEVYEYIEKGEKGRKFLIHVVLFGLQGKITAMGVTYDGFMPPLAQISDAEIAAILNYTLTAWGNAEHLPKDFKPYTAEEVAKERGLKLTPQQVYLEWKALVEEKE</sequence>
<dbReference type="InterPro" id="IPR036909">
    <property type="entry name" value="Cyt_c-like_dom_sf"/>
</dbReference>
<reference evidence="7 8" key="1">
    <citation type="submission" date="2019-07" db="EMBL/GenBank/DDBJ databases">
        <title>Whole genome shotgun sequence of Oceanithermus desulfurans NBRC 100063.</title>
        <authorList>
            <person name="Hosoyama A."/>
            <person name="Uohara A."/>
            <person name="Ohji S."/>
            <person name="Ichikawa N."/>
        </authorList>
    </citation>
    <scope>NUCLEOTIDE SEQUENCE [LARGE SCALE GENOMIC DNA]</scope>
    <source>
        <strain evidence="7 8">NBRC 100063</strain>
    </source>
</reference>
<proteinExistence type="predicted"/>
<dbReference type="AlphaFoldDB" id="A0A511RJF9"/>
<evidence type="ECO:0000256" key="1">
    <source>
        <dbReference type="ARBA" id="ARBA00022617"/>
    </source>
</evidence>
<dbReference type="EMBL" id="BJXN01000007">
    <property type="protein sequence ID" value="GEM89789.1"/>
    <property type="molecule type" value="Genomic_DNA"/>
</dbReference>
<name>A0A511RJF9_9DEIN</name>
<feature type="domain" description="Cytochrome c" evidence="6">
    <location>
        <begin position="19"/>
        <end position="113"/>
    </location>
</feature>
<feature type="chain" id="PRO_5021885570" evidence="5">
    <location>
        <begin position="21"/>
        <end position="156"/>
    </location>
</feature>
<dbReference type="GO" id="GO:0046872">
    <property type="term" value="F:metal ion binding"/>
    <property type="evidence" value="ECO:0007669"/>
    <property type="project" value="UniProtKB-KW"/>
</dbReference>
<dbReference type="PANTHER" id="PTHR35008:SF4">
    <property type="entry name" value="BLL4482 PROTEIN"/>
    <property type="match status" value="1"/>
</dbReference>
<gene>
    <name evidence="7" type="primary">cycA</name>
    <name evidence="7" type="ORF">ODE01S_12230</name>
</gene>
<keyword evidence="3 4" id="KW-0408">Iron</keyword>
<dbReference type="Pfam" id="PF00034">
    <property type="entry name" value="Cytochrom_C"/>
    <property type="match status" value="1"/>
</dbReference>
<evidence type="ECO:0000256" key="3">
    <source>
        <dbReference type="ARBA" id="ARBA00023004"/>
    </source>
</evidence>
<dbReference type="Proteomes" id="UP000321827">
    <property type="component" value="Unassembled WGS sequence"/>
</dbReference>
<evidence type="ECO:0000259" key="6">
    <source>
        <dbReference type="PROSITE" id="PS51007"/>
    </source>
</evidence>
<dbReference type="PROSITE" id="PS51007">
    <property type="entry name" value="CYTC"/>
    <property type="match status" value="1"/>
</dbReference>
<dbReference type="SUPFAM" id="SSF46626">
    <property type="entry name" value="Cytochrome c"/>
    <property type="match status" value="1"/>
</dbReference>
<protein>
    <submittedName>
        <fullName evidence="7">Cytochrome c-552</fullName>
    </submittedName>
</protein>
<evidence type="ECO:0000313" key="7">
    <source>
        <dbReference type="EMBL" id="GEM89789.1"/>
    </source>
</evidence>
<dbReference type="GO" id="GO:0009055">
    <property type="term" value="F:electron transfer activity"/>
    <property type="evidence" value="ECO:0007669"/>
    <property type="project" value="InterPro"/>
</dbReference>
<dbReference type="RefSeq" id="WP_147146925.1">
    <property type="nucleotide sequence ID" value="NZ_BJXN01000007.1"/>
</dbReference>
<evidence type="ECO:0000256" key="5">
    <source>
        <dbReference type="SAM" id="SignalP"/>
    </source>
</evidence>
<evidence type="ECO:0000256" key="2">
    <source>
        <dbReference type="ARBA" id="ARBA00022723"/>
    </source>
</evidence>
<evidence type="ECO:0000256" key="4">
    <source>
        <dbReference type="PROSITE-ProRule" id="PRU00433"/>
    </source>
</evidence>
<comment type="caution">
    <text evidence="7">The sequence shown here is derived from an EMBL/GenBank/DDBJ whole genome shotgun (WGS) entry which is preliminary data.</text>
</comment>
<keyword evidence="5" id="KW-0732">Signal</keyword>
<accession>A0A511RJF9</accession>
<dbReference type="OrthoDB" id="31970at2"/>
<feature type="signal peptide" evidence="5">
    <location>
        <begin position="1"/>
        <end position="20"/>
    </location>
</feature>
<dbReference type="InterPro" id="IPR009056">
    <property type="entry name" value="Cyt_c-like_dom"/>
</dbReference>
<evidence type="ECO:0000313" key="8">
    <source>
        <dbReference type="Proteomes" id="UP000321827"/>
    </source>
</evidence>
<dbReference type="Gene3D" id="1.10.760.10">
    <property type="entry name" value="Cytochrome c-like domain"/>
    <property type="match status" value="1"/>
</dbReference>
<dbReference type="InterPro" id="IPR051459">
    <property type="entry name" value="Cytochrome_c-type_DH"/>
</dbReference>